<dbReference type="SMART" id="SM00100">
    <property type="entry name" value="cNMP"/>
    <property type="match status" value="1"/>
</dbReference>
<dbReference type="EMBL" id="GL378331">
    <property type="protein sequence ID" value="EFJ50497.1"/>
    <property type="molecule type" value="Genomic_DNA"/>
</dbReference>
<feature type="compositionally biased region" description="Polar residues" evidence="7">
    <location>
        <begin position="1040"/>
        <end position="1049"/>
    </location>
</feature>
<feature type="compositionally biased region" description="Gly residues" evidence="7">
    <location>
        <begin position="880"/>
        <end position="892"/>
    </location>
</feature>
<evidence type="ECO:0000259" key="9">
    <source>
        <dbReference type="PROSITE" id="PS50042"/>
    </source>
</evidence>
<gene>
    <name evidence="10" type="ORF">VOLCADRAFT_88908</name>
</gene>
<dbReference type="OrthoDB" id="426293at2759"/>
<dbReference type="AlphaFoldDB" id="D8TQA0"/>
<feature type="compositionally biased region" description="Pro residues" evidence="7">
    <location>
        <begin position="1157"/>
        <end position="1170"/>
    </location>
</feature>
<evidence type="ECO:0000256" key="3">
    <source>
        <dbReference type="ARBA" id="ARBA00022692"/>
    </source>
</evidence>
<protein>
    <recommendedName>
        <fullName evidence="9">Cyclic nucleotide-binding domain-containing protein</fullName>
    </recommendedName>
</protein>
<feature type="region of interest" description="Disordered" evidence="7">
    <location>
        <begin position="1122"/>
        <end position="1175"/>
    </location>
</feature>
<feature type="region of interest" description="Disordered" evidence="7">
    <location>
        <begin position="781"/>
        <end position="806"/>
    </location>
</feature>
<dbReference type="Gene3D" id="1.10.287.70">
    <property type="match status" value="1"/>
</dbReference>
<dbReference type="PANTHER" id="PTHR10217">
    <property type="entry name" value="VOLTAGE AND LIGAND GATED POTASSIUM CHANNEL"/>
    <property type="match status" value="1"/>
</dbReference>
<feature type="domain" description="Cyclic nucleotide-binding" evidence="9">
    <location>
        <begin position="321"/>
        <end position="420"/>
    </location>
</feature>
<feature type="compositionally biased region" description="Polar residues" evidence="7">
    <location>
        <begin position="603"/>
        <end position="614"/>
    </location>
</feature>
<sequence>MDAALPVMLPTDSVRIGWSIWTLLLMLYTAVAVPLMIAFHSFRRVIFAHVMGIITFASFRTAYMTERGEVVRTPRLIAVQYTTRGMFFADFLSALPVEVVLGFTHTGSATTNLYWLSILKLPRLFLLMRHLTILTPVRYENLASVARLVLIMLLVTHWAACLWYYLYIQVPGRPWMFNVHCISWTEWERYQHAFYKSFLMILGDRPDTYNNVERIFSIALLSMGACIYAVVVSSMTLLVGNMWGMASRHKQRAIMLQDALRYTGARANDSVRAKVQAYFSHMVQHDHPGPEGVNFLSELPAALHAEVLSSVFEPLLTRVQLFTVCEQPFIWRLARQLRLILFMPRAVIYEEGSVGHEMFVIWRGAVALVGPSDGCMTALLTDGDHFGELGVMTSNLPRPHMAVALRPTDVMVLSKSDLHQQQQQRDQIRLACLITSLSTQPKHARHIMAGAASCGGPLCESTEPGLTQPSTSSEGSIGGRRRSWRWSDSSVDSLFSAMFANRHGSCGAEPQPAASDDRMSAVRPSVPYVMPYKRQPSASTHYLSPVEPPALSRAAVGPVASAATVTSAAVTPLSNSKNSQRRSATGFGNKQRRSATGFERSATGLSTKSQQKSTGGFAGNRTGDLSVHSSRPLISSPLPNSVASAVAAISKKLHSPQLNPHSHSNSRSPLALPYHSRLRRGLQEALSAMDCDDDVSGNGGSGGAIGRFITSAQEGPLDPNADRAPALDGRRVAGGRRSSTCSLTSGGDAFAPHPLLVLAPQPFIGLDPALVERDDSAKMAPLNRTGSRHRARVPLEASATDEEEDAEEACVPAAARKNHSWSPTVANRRGGLPACRNSASHIGAISSCGRVPSDTGFFSRERVIQQQGWVEDRTGNFGSSSGGGGGGSGGGGDIRVAVLEQQLAAVRQQLEESQAHSAMIMENPLMFPAIRAAMQKEIDSMVAQLRSQTDATLQRVLDMLKGLANRTEEVCQQAVVLEDRVRWLEGEWDGLQPPHDTVAATVGMSIGMDRVSMSGRSGTLLLGSVPAGREGRSSDGRSGTIGNAASSSLAPAGKTQGVPSGQQQLGLLLPLSMLTASTESISGRSVYADGSSASKRSLIASHNQLSNRQRHAASVAAYDFQMPDESRGEPPDLLLPPPPLRTGESAASAAALGAAAAPPPQPPQPPPQPPLLGGCKLRLQHVPGLAGRIEDSLWLASQGGRSNGCRA</sequence>
<reference evidence="10 11" key="1">
    <citation type="journal article" date="2010" name="Science">
        <title>Genomic analysis of organismal complexity in the multicellular green alga Volvox carteri.</title>
        <authorList>
            <person name="Prochnik S.E."/>
            <person name="Umen J."/>
            <person name="Nedelcu A.M."/>
            <person name="Hallmann A."/>
            <person name="Miller S.M."/>
            <person name="Nishii I."/>
            <person name="Ferris P."/>
            <person name="Kuo A."/>
            <person name="Mitros T."/>
            <person name="Fritz-Laylin L.K."/>
            <person name="Hellsten U."/>
            <person name="Chapman J."/>
            <person name="Simakov O."/>
            <person name="Rensing S.A."/>
            <person name="Terry A."/>
            <person name="Pangilinan J."/>
            <person name="Kapitonov V."/>
            <person name="Jurka J."/>
            <person name="Salamov A."/>
            <person name="Shapiro H."/>
            <person name="Schmutz J."/>
            <person name="Grimwood J."/>
            <person name="Lindquist E."/>
            <person name="Lucas S."/>
            <person name="Grigoriev I.V."/>
            <person name="Schmitt R."/>
            <person name="Kirk D."/>
            <person name="Rokhsar D.S."/>
        </authorList>
    </citation>
    <scope>NUCLEOTIDE SEQUENCE [LARGE SCALE GENOMIC DNA]</scope>
    <source>
        <strain evidence="11">f. Nagariensis / Eve</strain>
    </source>
</reference>
<keyword evidence="11" id="KW-1185">Reference proteome</keyword>
<evidence type="ECO:0000256" key="1">
    <source>
        <dbReference type="ARBA" id="ARBA00004141"/>
    </source>
</evidence>
<evidence type="ECO:0000256" key="8">
    <source>
        <dbReference type="SAM" id="Phobius"/>
    </source>
</evidence>
<keyword evidence="5" id="KW-0406">Ion transport</keyword>
<proteinExistence type="predicted"/>
<feature type="transmembrane region" description="Helical" evidence="8">
    <location>
        <begin position="20"/>
        <end position="39"/>
    </location>
</feature>
<dbReference type="InParanoid" id="D8TQA0"/>
<accession>D8TQA0</accession>
<dbReference type="Pfam" id="PF00027">
    <property type="entry name" value="cNMP_binding"/>
    <property type="match status" value="1"/>
</dbReference>
<feature type="transmembrane region" description="Helical" evidence="8">
    <location>
        <begin position="145"/>
        <end position="166"/>
    </location>
</feature>
<evidence type="ECO:0000256" key="2">
    <source>
        <dbReference type="ARBA" id="ARBA00022448"/>
    </source>
</evidence>
<keyword evidence="3 8" id="KW-0812">Transmembrane</keyword>
<dbReference type="GO" id="GO:0005249">
    <property type="term" value="F:voltage-gated potassium channel activity"/>
    <property type="evidence" value="ECO:0007669"/>
    <property type="project" value="TreeGrafter"/>
</dbReference>
<dbReference type="InterPro" id="IPR018490">
    <property type="entry name" value="cNMP-bd_dom_sf"/>
</dbReference>
<feature type="compositionally biased region" description="Polar residues" evidence="7">
    <location>
        <begin position="627"/>
        <end position="636"/>
    </location>
</feature>
<dbReference type="STRING" id="3068.D8TQA0"/>
<evidence type="ECO:0000313" key="11">
    <source>
        <dbReference type="Proteomes" id="UP000001058"/>
    </source>
</evidence>
<dbReference type="PANTHER" id="PTHR10217:SF435">
    <property type="entry name" value="POTASSIUM VOLTAGE-GATED CHANNEL PROTEIN EAG"/>
    <property type="match status" value="1"/>
</dbReference>
<dbReference type="GeneID" id="9624947"/>
<keyword evidence="6 8" id="KW-0472">Membrane</keyword>
<dbReference type="eggNOG" id="KOG0500">
    <property type="taxonomic scope" value="Eukaryota"/>
</dbReference>
<dbReference type="InterPro" id="IPR050818">
    <property type="entry name" value="KCNH_animal-type"/>
</dbReference>
<feature type="region of interest" description="Disordered" evidence="7">
    <location>
        <begin position="872"/>
        <end position="892"/>
    </location>
</feature>
<dbReference type="InterPro" id="IPR000595">
    <property type="entry name" value="cNMP-bd_dom"/>
</dbReference>
<keyword evidence="4 8" id="KW-1133">Transmembrane helix</keyword>
<evidence type="ECO:0000256" key="4">
    <source>
        <dbReference type="ARBA" id="ARBA00022989"/>
    </source>
</evidence>
<comment type="subcellular location">
    <subcellularLocation>
        <location evidence="1">Membrane</location>
        <topology evidence="1">Multi-pass membrane protein</topology>
    </subcellularLocation>
</comment>
<dbReference type="PROSITE" id="PS50042">
    <property type="entry name" value="CNMP_BINDING_3"/>
    <property type="match status" value="1"/>
</dbReference>
<dbReference type="RefSeq" id="XP_002948622.1">
    <property type="nucleotide sequence ID" value="XM_002948576.1"/>
</dbReference>
<dbReference type="GO" id="GO:0042391">
    <property type="term" value="P:regulation of membrane potential"/>
    <property type="evidence" value="ECO:0007669"/>
    <property type="project" value="TreeGrafter"/>
</dbReference>
<organism evidence="11">
    <name type="scientific">Volvox carteri f. nagariensis</name>
    <dbReference type="NCBI Taxonomy" id="3068"/>
    <lineage>
        <taxon>Eukaryota</taxon>
        <taxon>Viridiplantae</taxon>
        <taxon>Chlorophyta</taxon>
        <taxon>core chlorophytes</taxon>
        <taxon>Chlorophyceae</taxon>
        <taxon>CS clade</taxon>
        <taxon>Chlamydomonadales</taxon>
        <taxon>Volvocaceae</taxon>
        <taxon>Volvox</taxon>
    </lineage>
</organism>
<dbReference type="InterPro" id="IPR014710">
    <property type="entry name" value="RmlC-like_jellyroll"/>
</dbReference>
<dbReference type="SUPFAM" id="SSF81324">
    <property type="entry name" value="Voltage-gated potassium channels"/>
    <property type="match status" value="1"/>
</dbReference>
<dbReference type="SUPFAM" id="SSF51206">
    <property type="entry name" value="cAMP-binding domain-like"/>
    <property type="match status" value="1"/>
</dbReference>
<evidence type="ECO:0000313" key="10">
    <source>
        <dbReference type="EMBL" id="EFJ50497.1"/>
    </source>
</evidence>
<dbReference type="Pfam" id="PF00520">
    <property type="entry name" value="Ion_trans"/>
    <property type="match status" value="1"/>
</dbReference>
<dbReference type="CDD" id="cd00038">
    <property type="entry name" value="CAP_ED"/>
    <property type="match status" value="1"/>
</dbReference>
<dbReference type="Gene3D" id="2.60.120.10">
    <property type="entry name" value="Jelly Rolls"/>
    <property type="match status" value="1"/>
</dbReference>
<dbReference type="KEGG" id="vcn:VOLCADRAFT_88908"/>
<feature type="compositionally biased region" description="Low complexity" evidence="7">
    <location>
        <begin position="1145"/>
        <end position="1156"/>
    </location>
</feature>
<feature type="region of interest" description="Disordered" evidence="7">
    <location>
        <begin position="1022"/>
        <end position="1061"/>
    </location>
</feature>
<dbReference type="GO" id="GO:0005886">
    <property type="term" value="C:plasma membrane"/>
    <property type="evidence" value="ECO:0007669"/>
    <property type="project" value="TreeGrafter"/>
</dbReference>
<evidence type="ECO:0000256" key="7">
    <source>
        <dbReference type="SAM" id="MobiDB-lite"/>
    </source>
</evidence>
<dbReference type="InterPro" id="IPR005821">
    <property type="entry name" value="Ion_trans_dom"/>
</dbReference>
<keyword evidence="2" id="KW-0813">Transport</keyword>
<feature type="transmembrane region" description="Helical" evidence="8">
    <location>
        <begin position="215"/>
        <end position="240"/>
    </location>
</feature>
<evidence type="ECO:0000256" key="5">
    <source>
        <dbReference type="ARBA" id="ARBA00023065"/>
    </source>
</evidence>
<evidence type="ECO:0000256" key="6">
    <source>
        <dbReference type="ARBA" id="ARBA00023136"/>
    </source>
</evidence>
<feature type="region of interest" description="Disordered" evidence="7">
    <location>
        <begin position="461"/>
        <end position="483"/>
    </location>
</feature>
<feature type="compositionally biased region" description="Polar residues" evidence="7">
    <location>
        <begin position="573"/>
        <end position="588"/>
    </location>
</feature>
<name>D8TQA0_VOLCA</name>
<feature type="region of interest" description="Disordered" evidence="7">
    <location>
        <begin position="567"/>
        <end position="636"/>
    </location>
</feature>
<dbReference type="Proteomes" id="UP000001058">
    <property type="component" value="Unassembled WGS sequence"/>
</dbReference>